<evidence type="ECO:0000256" key="1">
    <source>
        <dbReference type="SAM" id="MobiDB-lite"/>
    </source>
</evidence>
<feature type="region of interest" description="Disordered" evidence="1">
    <location>
        <begin position="321"/>
        <end position="369"/>
    </location>
</feature>
<evidence type="ECO:0000313" key="4">
    <source>
        <dbReference type="Proteomes" id="UP000748756"/>
    </source>
</evidence>
<evidence type="ECO:0000313" key="3">
    <source>
        <dbReference type="EMBL" id="KAF9144376.1"/>
    </source>
</evidence>
<feature type="region of interest" description="Disordered" evidence="1">
    <location>
        <begin position="20"/>
        <end position="49"/>
    </location>
</feature>
<dbReference type="PANTHER" id="PTHR28232">
    <property type="entry name" value="TRANSCRIPTIONAL REGULATORY PROTEIN RXT2"/>
    <property type="match status" value="1"/>
</dbReference>
<dbReference type="OrthoDB" id="2405722at2759"/>
<sequence>MHDQSISLEAEHLMALKHGKRLAPFPEPPSPATSETLARKVQDGSSDEEEIGFVPHNRGNKLKRRANPVTGGCRLQVPDINKQLHLHLTQEDNEDEIRANFRRSVAISKAAGQSGKREVIQVRRSGGGGGDRAVFYGDEIDGAAGGQPQQQELSDDENPYANIRMSEILSPLETSTEILHRPQHCKLFKSPQLQIMAVHAMAMIEREKKVNKMMSRVALILQGDDPLYPELGYGMGEGCSTARMGMPDQEDLIQNNEEWKQHGEDRAQVQKTLSLLMENIHCSNQYIDLLSESRDSVNHVLKQKKRLWKKLKEKREKELRHRLLSKNKKNNNSNSANNNNSSNGNANNSSSQHAGGQGPSGHQQQQQHR</sequence>
<reference evidence="3" key="1">
    <citation type="journal article" date="2020" name="Fungal Divers.">
        <title>Resolving the Mortierellaceae phylogeny through synthesis of multi-gene phylogenetics and phylogenomics.</title>
        <authorList>
            <person name="Vandepol N."/>
            <person name="Liber J."/>
            <person name="Desiro A."/>
            <person name="Na H."/>
            <person name="Kennedy M."/>
            <person name="Barry K."/>
            <person name="Grigoriev I.V."/>
            <person name="Miller A.N."/>
            <person name="O'Donnell K."/>
            <person name="Stajich J.E."/>
            <person name="Bonito G."/>
        </authorList>
    </citation>
    <scope>NUCLEOTIDE SEQUENCE</scope>
    <source>
        <strain evidence="3">NRRL 6426</strain>
    </source>
</reference>
<dbReference type="Pfam" id="PF08595">
    <property type="entry name" value="RXT2_N"/>
    <property type="match status" value="1"/>
</dbReference>
<dbReference type="Proteomes" id="UP000748756">
    <property type="component" value="Unassembled WGS sequence"/>
</dbReference>
<accession>A0A9P5RRX5</accession>
<organism evidence="3 4">
    <name type="scientific">Linnemannia schmuckeri</name>
    <dbReference type="NCBI Taxonomy" id="64567"/>
    <lineage>
        <taxon>Eukaryota</taxon>
        <taxon>Fungi</taxon>
        <taxon>Fungi incertae sedis</taxon>
        <taxon>Mucoromycota</taxon>
        <taxon>Mortierellomycotina</taxon>
        <taxon>Mortierellomycetes</taxon>
        <taxon>Mortierellales</taxon>
        <taxon>Mortierellaceae</taxon>
        <taxon>Linnemannia</taxon>
    </lineage>
</organism>
<name>A0A9P5RRX5_9FUNG</name>
<dbReference type="AlphaFoldDB" id="A0A9P5RRX5"/>
<keyword evidence="4" id="KW-1185">Reference proteome</keyword>
<feature type="compositionally biased region" description="Low complexity" evidence="1">
    <location>
        <begin position="330"/>
        <end position="369"/>
    </location>
</feature>
<dbReference type="EMBL" id="JAAAUQ010001013">
    <property type="protein sequence ID" value="KAF9144376.1"/>
    <property type="molecule type" value="Genomic_DNA"/>
</dbReference>
<evidence type="ECO:0000259" key="2">
    <source>
        <dbReference type="Pfam" id="PF08595"/>
    </source>
</evidence>
<protein>
    <recommendedName>
        <fullName evidence="2">Transcriptional regulatory protein RXT2 N-terminal domain-containing protein</fullName>
    </recommendedName>
</protein>
<proteinExistence type="predicted"/>
<dbReference type="InterPro" id="IPR013904">
    <property type="entry name" value="RXT2_N"/>
</dbReference>
<dbReference type="GO" id="GO:0033698">
    <property type="term" value="C:Rpd3L complex"/>
    <property type="evidence" value="ECO:0007669"/>
    <property type="project" value="TreeGrafter"/>
</dbReference>
<dbReference type="PANTHER" id="PTHR28232:SF1">
    <property type="entry name" value="TRANSCRIPTIONAL REGULATORY PROTEIN RXT2"/>
    <property type="match status" value="1"/>
</dbReference>
<comment type="caution">
    <text evidence="3">The sequence shown here is derived from an EMBL/GenBank/DDBJ whole genome shotgun (WGS) entry which is preliminary data.</text>
</comment>
<dbReference type="GO" id="GO:0005829">
    <property type="term" value="C:cytosol"/>
    <property type="evidence" value="ECO:0007669"/>
    <property type="project" value="TreeGrafter"/>
</dbReference>
<dbReference type="InterPro" id="IPR039602">
    <property type="entry name" value="Rxt2"/>
</dbReference>
<feature type="domain" description="Transcriptional regulatory protein RXT2 N-terminal" evidence="2">
    <location>
        <begin position="57"/>
        <end position="224"/>
    </location>
</feature>
<gene>
    <name evidence="3" type="ORF">BG015_000130</name>
</gene>